<gene>
    <name evidence="1" type="ORF">DKX38_018185</name>
</gene>
<sequence>MFLDSLNLNNKQMIRVPTLESLHLGQAKPSRESQLRLHKLKKVFIRVMAKLYYKKILLAKLQEPLYCCPRQKLQKFAFKDCHDINWEHGILIGGKRTAFSTLKPIVCSSLPFGLSSWITSSFCSDHVGFQILCCSSKIPLYMTVILKPNIHAAMKIHAMMVLKPNIHAAMKIHAKLNEETNHKATATSPEWQLYAAMKTHAVKSNIHATLTALQKLNEEKHLKATATIPTQNGSFVD</sequence>
<evidence type="ECO:0000313" key="1">
    <source>
        <dbReference type="EMBL" id="KAB5531515.1"/>
    </source>
</evidence>
<protein>
    <submittedName>
        <fullName evidence="1">Uncharacterized protein</fullName>
    </submittedName>
</protein>
<comment type="caution">
    <text evidence="1">The sequence shown here is derived from an EMBL/GenBank/DDBJ whole genome shotgun (WGS) entry which is preliminary data.</text>
</comment>
<dbReference type="EMBL" id="VDCV01000012">
    <property type="protein sequence ID" value="KAB5531515.1"/>
    <property type="molecule type" value="Genomic_DNA"/>
</dbReference>
<dbReference type="AlphaFoldDB" id="A0A5N5KMC8"/>
<keyword evidence="2" id="KW-1185">Reference proteome</keyword>
<accession>A0A5N5KMC8</accession>
<name>A0A5N5KMC8_9ROSI</name>
<reference evidence="2" key="1">
    <citation type="journal article" date="2019" name="Gigascience">
        <title>De novo genome assembly of the endangered Acer yangbiense, a plant species with extremely small populations endemic to Yunnan Province, China.</title>
        <authorList>
            <person name="Yang J."/>
            <person name="Wariss H.M."/>
            <person name="Tao L."/>
            <person name="Zhang R."/>
            <person name="Yun Q."/>
            <person name="Hollingsworth P."/>
            <person name="Dao Z."/>
            <person name="Luo G."/>
            <person name="Guo H."/>
            <person name="Ma Y."/>
            <person name="Sun W."/>
        </authorList>
    </citation>
    <scope>NUCLEOTIDE SEQUENCE [LARGE SCALE GENOMIC DNA]</scope>
    <source>
        <strain evidence="2">cv. br00</strain>
    </source>
</reference>
<dbReference type="Proteomes" id="UP000326939">
    <property type="component" value="Chromosome 12"/>
</dbReference>
<evidence type="ECO:0000313" key="2">
    <source>
        <dbReference type="Proteomes" id="UP000326939"/>
    </source>
</evidence>
<proteinExistence type="predicted"/>
<organism evidence="1 2">
    <name type="scientific">Salix brachista</name>
    <dbReference type="NCBI Taxonomy" id="2182728"/>
    <lineage>
        <taxon>Eukaryota</taxon>
        <taxon>Viridiplantae</taxon>
        <taxon>Streptophyta</taxon>
        <taxon>Embryophyta</taxon>
        <taxon>Tracheophyta</taxon>
        <taxon>Spermatophyta</taxon>
        <taxon>Magnoliopsida</taxon>
        <taxon>eudicotyledons</taxon>
        <taxon>Gunneridae</taxon>
        <taxon>Pentapetalae</taxon>
        <taxon>rosids</taxon>
        <taxon>fabids</taxon>
        <taxon>Malpighiales</taxon>
        <taxon>Salicaceae</taxon>
        <taxon>Saliceae</taxon>
        <taxon>Salix</taxon>
    </lineage>
</organism>